<keyword evidence="3" id="KW-1185">Reference proteome</keyword>
<protein>
    <submittedName>
        <fullName evidence="2">Uncharacterized protein</fullName>
    </submittedName>
</protein>
<feature type="compositionally biased region" description="Polar residues" evidence="1">
    <location>
        <begin position="51"/>
        <end position="65"/>
    </location>
</feature>
<dbReference type="RefSeq" id="WP_153341690.1">
    <property type="nucleotide sequence ID" value="NZ_WEGI01000005.1"/>
</dbReference>
<comment type="caution">
    <text evidence="2">The sequence shown here is derived from an EMBL/GenBank/DDBJ whole genome shotgun (WGS) entry which is preliminary data.</text>
</comment>
<evidence type="ECO:0000313" key="2">
    <source>
        <dbReference type="EMBL" id="MQY26997.1"/>
    </source>
</evidence>
<name>A0A7K0DMV4_9NOCA</name>
<organism evidence="2 3">
    <name type="scientific">Nocardia aurantia</name>
    <dbReference type="NCBI Taxonomy" id="2585199"/>
    <lineage>
        <taxon>Bacteria</taxon>
        <taxon>Bacillati</taxon>
        <taxon>Actinomycetota</taxon>
        <taxon>Actinomycetes</taxon>
        <taxon>Mycobacteriales</taxon>
        <taxon>Nocardiaceae</taxon>
        <taxon>Nocardia</taxon>
    </lineage>
</organism>
<reference evidence="2 3" key="1">
    <citation type="submission" date="2019-10" db="EMBL/GenBank/DDBJ databases">
        <title>Nocardia macrotermitis sp. nov. and Nocardia aurantia sp. nov., isolated from the gut of fungus growing-termite Macrotermes natalensis.</title>
        <authorList>
            <person name="Benndorf R."/>
            <person name="Schwitalla J."/>
            <person name="Martin K."/>
            <person name="De Beer W."/>
            <person name="Kaster A.-K."/>
            <person name="Vollmers J."/>
            <person name="Poulsen M."/>
            <person name="Beemelmanns C."/>
        </authorList>
    </citation>
    <scope>NUCLEOTIDE SEQUENCE [LARGE SCALE GENOMIC DNA]</scope>
    <source>
        <strain evidence="2 3">RB56</strain>
    </source>
</reference>
<gene>
    <name evidence="2" type="ORF">NRB56_25770</name>
</gene>
<sequence length="65" mass="6784">MALGSIRESGKLRNRLVVAVLIALVTAVAGVLRARRPQLPPPAPEPPRIGYSSNGATPQGSTVRV</sequence>
<evidence type="ECO:0000256" key="1">
    <source>
        <dbReference type="SAM" id="MobiDB-lite"/>
    </source>
</evidence>
<dbReference type="AlphaFoldDB" id="A0A7K0DMV4"/>
<proteinExistence type="predicted"/>
<dbReference type="EMBL" id="WEGI01000005">
    <property type="protein sequence ID" value="MQY26997.1"/>
    <property type="molecule type" value="Genomic_DNA"/>
</dbReference>
<feature type="compositionally biased region" description="Pro residues" evidence="1">
    <location>
        <begin position="38"/>
        <end position="47"/>
    </location>
</feature>
<dbReference type="Proteomes" id="UP000431401">
    <property type="component" value="Unassembled WGS sequence"/>
</dbReference>
<accession>A0A7K0DMV4</accession>
<evidence type="ECO:0000313" key="3">
    <source>
        <dbReference type="Proteomes" id="UP000431401"/>
    </source>
</evidence>
<feature type="region of interest" description="Disordered" evidence="1">
    <location>
        <begin position="36"/>
        <end position="65"/>
    </location>
</feature>